<accession>A0A6S7GRH2</accession>
<evidence type="ECO:0000313" key="6">
    <source>
        <dbReference type="EMBL" id="CAB3994363.1"/>
    </source>
</evidence>
<evidence type="ECO:0000313" key="7">
    <source>
        <dbReference type="Proteomes" id="UP001152795"/>
    </source>
</evidence>
<dbReference type="Pfam" id="PF02535">
    <property type="entry name" value="Zip"/>
    <property type="match status" value="1"/>
</dbReference>
<dbReference type="GO" id="GO:0140410">
    <property type="term" value="F:monoatomic cation:bicarbonate symporter activity"/>
    <property type="evidence" value="ECO:0007669"/>
    <property type="project" value="TreeGrafter"/>
</dbReference>
<sequence>VGSCSSSAYFHTTYSKNDGLHSVYVKLSTSSWSLEKFQFEDQTRNNFGKTEHFLQKLLQVAESNECCVYSSCNRARRASTAKCPEEAWGYGILFVTVISLGSLLGAVVVPFMASNLFQTILMAMISLAVGVLSGSGIFHLIPHCIRFTTNFDFIKALQLGHKDLSYMWKLVMVAVGIYIFFLLESVMKMYLYFKTLNSSIPFLTLPNLGCPNHECLWVKLRPYRLPREISCIIACVLYNRPLADNNELYEYIIVSLDKILLQNPGAGVIVMDDFNQFDTKRLCRNSSLKQIVKKPTRGKATLDLILTNIKRWYKDSDIVPAIRQSDHMSIMLYDVI</sequence>
<comment type="caution">
    <text evidence="6">The sequence shown here is derived from an EMBL/GenBank/DDBJ whole genome shotgun (WGS) entry which is preliminary data.</text>
</comment>
<gene>
    <name evidence="6" type="ORF">PACLA_8A072864</name>
</gene>
<dbReference type="GO" id="GO:0030003">
    <property type="term" value="P:intracellular monoatomic cation homeostasis"/>
    <property type="evidence" value="ECO:0007669"/>
    <property type="project" value="TreeGrafter"/>
</dbReference>
<dbReference type="PANTHER" id="PTHR12191">
    <property type="entry name" value="SOLUTE CARRIER FAMILY 39"/>
    <property type="match status" value="1"/>
</dbReference>
<comment type="subcellular location">
    <subcellularLocation>
        <location evidence="1">Membrane</location>
        <topology evidence="1">Multi-pass membrane protein</topology>
    </subcellularLocation>
</comment>
<keyword evidence="7" id="KW-1185">Reference proteome</keyword>
<organism evidence="6 7">
    <name type="scientific">Paramuricea clavata</name>
    <name type="common">Red gorgonian</name>
    <name type="synonym">Violescent sea-whip</name>
    <dbReference type="NCBI Taxonomy" id="317549"/>
    <lineage>
        <taxon>Eukaryota</taxon>
        <taxon>Metazoa</taxon>
        <taxon>Cnidaria</taxon>
        <taxon>Anthozoa</taxon>
        <taxon>Octocorallia</taxon>
        <taxon>Malacalcyonacea</taxon>
        <taxon>Plexauridae</taxon>
        <taxon>Paramuricea</taxon>
    </lineage>
</organism>
<name>A0A6S7GRH2_PARCT</name>
<dbReference type="Gene3D" id="3.60.10.10">
    <property type="entry name" value="Endonuclease/exonuclease/phosphatase"/>
    <property type="match status" value="1"/>
</dbReference>
<dbReference type="InterPro" id="IPR050799">
    <property type="entry name" value="ZIP_Transporter"/>
</dbReference>
<dbReference type="Proteomes" id="UP001152795">
    <property type="component" value="Unassembled WGS sequence"/>
</dbReference>
<evidence type="ECO:0000256" key="1">
    <source>
        <dbReference type="ARBA" id="ARBA00004141"/>
    </source>
</evidence>
<protein>
    <submittedName>
        <fullName evidence="6">Zinc transporter ZIP14-like</fullName>
    </submittedName>
</protein>
<dbReference type="AlphaFoldDB" id="A0A6S7GRH2"/>
<keyword evidence="3" id="KW-0812">Transmembrane</keyword>
<dbReference type="InterPro" id="IPR036691">
    <property type="entry name" value="Endo/exonu/phosph_ase_sf"/>
</dbReference>
<dbReference type="OrthoDB" id="200954at2759"/>
<dbReference type="GO" id="GO:0005886">
    <property type="term" value="C:plasma membrane"/>
    <property type="evidence" value="ECO:0007669"/>
    <property type="project" value="TreeGrafter"/>
</dbReference>
<evidence type="ECO:0000256" key="3">
    <source>
        <dbReference type="ARBA" id="ARBA00022692"/>
    </source>
</evidence>
<evidence type="ECO:0000256" key="4">
    <source>
        <dbReference type="ARBA" id="ARBA00022989"/>
    </source>
</evidence>
<feature type="non-terminal residue" evidence="6">
    <location>
        <position position="1"/>
    </location>
</feature>
<dbReference type="PANTHER" id="PTHR12191:SF37">
    <property type="entry name" value="ZINC TRANSPORTER FOI"/>
    <property type="match status" value="1"/>
</dbReference>
<dbReference type="GO" id="GO:0071578">
    <property type="term" value="P:zinc ion import across plasma membrane"/>
    <property type="evidence" value="ECO:0007669"/>
    <property type="project" value="TreeGrafter"/>
</dbReference>
<dbReference type="GO" id="GO:0005385">
    <property type="term" value="F:zinc ion transmembrane transporter activity"/>
    <property type="evidence" value="ECO:0007669"/>
    <property type="project" value="TreeGrafter"/>
</dbReference>
<dbReference type="InterPro" id="IPR003689">
    <property type="entry name" value="ZIP"/>
</dbReference>
<keyword evidence="4" id="KW-1133">Transmembrane helix</keyword>
<evidence type="ECO:0000256" key="2">
    <source>
        <dbReference type="ARBA" id="ARBA00006939"/>
    </source>
</evidence>
<keyword evidence="5" id="KW-0472">Membrane</keyword>
<comment type="similarity">
    <text evidence="2">Belongs to the ZIP transporter (TC 2.A.5) family.</text>
</comment>
<reference evidence="6" key="1">
    <citation type="submission" date="2020-04" db="EMBL/GenBank/DDBJ databases">
        <authorList>
            <person name="Alioto T."/>
            <person name="Alioto T."/>
            <person name="Gomez Garrido J."/>
        </authorList>
    </citation>
    <scope>NUCLEOTIDE SEQUENCE</scope>
    <source>
        <strain evidence="6">A484AB</strain>
    </source>
</reference>
<evidence type="ECO:0000256" key="5">
    <source>
        <dbReference type="ARBA" id="ARBA00023136"/>
    </source>
</evidence>
<proteinExistence type="inferred from homology"/>
<dbReference type="EMBL" id="CACRXK020002446">
    <property type="protein sequence ID" value="CAB3994363.1"/>
    <property type="molecule type" value="Genomic_DNA"/>
</dbReference>